<dbReference type="Proteomes" id="UP001367922">
    <property type="component" value="Unassembled WGS sequence"/>
</dbReference>
<sequence length="355" mass="41760">MVLGILTSRFHHEREYYTEIAKRARSYHIVVVQFTPFSIDPQTELVNGLLFDAEKQDWVEQQFMIPSRIYNRCSYKDKKNVKKALPIINWLQSRPESIFLNDELPNDANMYEILTKNKQLAPYMPAIKQASKTTTLQLLQTKKDVIIKPLHSLSKQNMYHIFYRNRTFHVTALERNRFPTKTFRTKDTFLPWLQSLLQTGDYTVQPISPHSTSPVHIRSILQKNKSGTWEEQEKVIQIDSTPYSFLFPLTEQTKFTAFTNWQHHLSKLDFTFLQDGLHTITKETPRVLENTFSHLFELELSIVIDANGAVWLYHVDAKPTYTAFIRHNIDAAEKIYTAPLRYYQSLLSIKEKQEL</sequence>
<dbReference type="RefSeq" id="WP_336483361.1">
    <property type="nucleotide sequence ID" value="NZ_JBAWSV010000006.1"/>
</dbReference>
<name>A0ABU8FZK1_9BACI</name>
<dbReference type="Pfam" id="PF14398">
    <property type="entry name" value="ATPgrasp_YheCD"/>
    <property type="match status" value="1"/>
</dbReference>
<comment type="caution">
    <text evidence="1">The sequence shown here is derived from an EMBL/GenBank/DDBJ whole genome shotgun (WGS) entry which is preliminary data.</text>
</comment>
<evidence type="ECO:0000313" key="1">
    <source>
        <dbReference type="EMBL" id="MEI4831307.1"/>
    </source>
</evidence>
<protein>
    <submittedName>
        <fullName evidence="1">YheC/YheD family protein</fullName>
    </submittedName>
</protein>
<organism evidence="1 2">
    <name type="scientific">Bacillus yunxiaonensis</name>
    <dbReference type="NCBI Taxonomy" id="3127665"/>
    <lineage>
        <taxon>Bacteria</taxon>
        <taxon>Bacillati</taxon>
        <taxon>Bacillota</taxon>
        <taxon>Bacilli</taxon>
        <taxon>Bacillales</taxon>
        <taxon>Bacillaceae</taxon>
        <taxon>Bacillus</taxon>
    </lineage>
</organism>
<dbReference type="InterPro" id="IPR026838">
    <property type="entry name" value="YheC/D"/>
</dbReference>
<accession>A0ABU8FZK1</accession>
<reference evidence="1 2" key="1">
    <citation type="submission" date="2024-01" db="EMBL/GenBank/DDBJ databases">
        <title>Seven novel Bacillus-like species.</title>
        <authorList>
            <person name="Liu G."/>
        </authorList>
    </citation>
    <scope>NUCLEOTIDE SEQUENCE [LARGE SCALE GENOMIC DNA]</scope>
    <source>
        <strain evidence="1 2">FJAT-53711</strain>
    </source>
</reference>
<proteinExistence type="predicted"/>
<evidence type="ECO:0000313" key="2">
    <source>
        <dbReference type="Proteomes" id="UP001367922"/>
    </source>
</evidence>
<keyword evidence="2" id="KW-1185">Reference proteome</keyword>
<dbReference type="EMBL" id="JBAWSV010000006">
    <property type="protein sequence ID" value="MEI4831307.1"/>
    <property type="molecule type" value="Genomic_DNA"/>
</dbReference>
<gene>
    <name evidence="1" type="ORF">WAX78_17930</name>
</gene>